<name>A0A0M9FRP0_LEPPY</name>
<evidence type="ECO:0000313" key="3">
    <source>
        <dbReference type="Proteomes" id="UP000037923"/>
    </source>
</evidence>
<proteinExistence type="predicted"/>
<reference evidence="2 3" key="1">
    <citation type="submission" date="2015-07" db="EMBL/GenBank/DDBJ databases">
        <title>High-quality genome of monoxenous trypanosomatid Leptomonas pyrrhocoris.</title>
        <authorList>
            <person name="Flegontov P."/>
            <person name="Butenko A."/>
            <person name="Firsov S."/>
            <person name="Vlcek C."/>
            <person name="Logacheva M.D."/>
            <person name="Field M."/>
            <person name="Filatov D."/>
            <person name="Flegontova O."/>
            <person name="Gerasimov E."/>
            <person name="Jackson A.P."/>
            <person name="Kelly S."/>
            <person name="Opperdoes F."/>
            <person name="O'Reilly A."/>
            <person name="Votypka J."/>
            <person name="Yurchenko V."/>
            <person name="Lukes J."/>
        </authorList>
    </citation>
    <scope>NUCLEOTIDE SEQUENCE [LARGE SCALE GENOMIC DNA]</scope>
    <source>
        <strain evidence="2">H10</strain>
    </source>
</reference>
<accession>A0A0M9FRP0</accession>
<keyword evidence="3" id="KW-1185">Reference proteome</keyword>
<dbReference type="Proteomes" id="UP000037923">
    <property type="component" value="Unassembled WGS sequence"/>
</dbReference>
<dbReference type="OrthoDB" id="272669at2759"/>
<organism evidence="2 3">
    <name type="scientific">Leptomonas pyrrhocoris</name>
    <name type="common">Firebug parasite</name>
    <dbReference type="NCBI Taxonomy" id="157538"/>
    <lineage>
        <taxon>Eukaryota</taxon>
        <taxon>Discoba</taxon>
        <taxon>Euglenozoa</taxon>
        <taxon>Kinetoplastea</taxon>
        <taxon>Metakinetoplastina</taxon>
        <taxon>Trypanosomatida</taxon>
        <taxon>Trypanosomatidae</taxon>
        <taxon>Leishmaniinae</taxon>
        <taxon>Leptomonas</taxon>
    </lineage>
</organism>
<feature type="region of interest" description="Disordered" evidence="1">
    <location>
        <begin position="126"/>
        <end position="146"/>
    </location>
</feature>
<dbReference type="RefSeq" id="XP_015653114.1">
    <property type="nucleotide sequence ID" value="XM_015808223.1"/>
</dbReference>
<dbReference type="AlphaFoldDB" id="A0A0M9FRP0"/>
<dbReference type="EMBL" id="LGTL01000028">
    <property type="protein sequence ID" value="KPA74675.1"/>
    <property type="molecule type" value="Genomic_DNA"/>
</dbReference>
<gene>
    <name evidence="2" type="ORF">ABB37_09002</name>
</gene>
<sequence length="146" mass="17076">MLRLLSLQRISSKQFTHGPFATHSRKQSFRESKASLQVSRRRAQSQQANFELQQSVNEQFGSRQRRYGHERRCMQHAAEDLMYGRAQRAARRDGQAGQSYTTAKDRAAEMATARQLLQLQESTRRLMKKGKTSRTESFRALKRWSR</sequence>
<comment type="caution">
    <text evidence="2">The sequence shown here is derived from an EMBL/GenBank/DDBJ whole genome shotgun (WGS) entry which is preliminary data.</text>
</comment>
<dbReference type="GeneID" id="26909285"/>
<evidence type="ECO:0000256" key="1">
    <source>
        <dbReference type="SAM" id="MobiDB-lite"/>
    </source>
</evidence>
<protein>
    <submittedName>
        <fullName evidence="2">Uncharacterized protein</fullName>
    </submittedName>
</protein>
<evidence type="ECO:0000313" key="2">
    <source>
        <dbReference type="EMBL" id="KPA74675.1"/>
    </source>
</evidence>
<dbReference type="VEuPathDB" id="TriTrypDB:LpyrH10_28_0350"/>
<dbReference type="OMA" id="FGARQHT"/>